<accession>A0AAN8S2A0</accession>
<dbReference type="AlphaFoldDB" id="A0AAN8S2A0"/>
<keyword evidence="1" id="KW-0175">Coiled coil</keyword>
<sequence length="200" mass="22384">MDSCVNFALVEHDEGNTCNGAGYFNKGKPVKREKKMRKVEVAVIEEQEKLEQKDQKMLKQLKEKIPEIQESFHVLIISNKGGKKATTPRVGRYLSGWQLASKIRQMDGTKEKYRPTTGFPTPPGKEKAREENIVLSHITAKPEVMHGTTVSVGNQEIPKIDEIYLTQKRGSKTIDEGFRGKDTKTTLDLTTETGAAGSLH</sequence>
<dbReference type="Proteomes" id="UP001372834">
    <property type="component" value="Unassembled WGS sequence"/>
</dbReference>
<evidence type="ECO:0000313" key="4">
    <source>
        <dbReference type="Proteomes" id="UP001372834"/>
    </source>
</evidence>
<organism evidence="3 4">
    <name type="scientific">Polyplax serrata</name>
    <name type="common">Common mouse louse</name>
    <dbReference type="NCBI Taxonomy" id="468196"/>
    <lineage>
        <taxon>Eukaryota</taxon>
        <taxon>Metazoa</taxon>
        <taxon>Ecdysozoa</taxon>
        <taxon>Arthropoda</taxon>
        <taxon>Hexapoda</taxon>
        <taxon>Insecta</taxon>
        <taxon>Pterygota</taxon>
        <taxon>Neoptera</taxon>
        <taxon>Paraneoptera</taxon>
        <taxon>Psocodea</taxon>
        <taxon>Troctomorpha</taxon>
        <taxon>Phthiraptera</taxon>
        <taxon>Anoplura</taxon>
        <taxon>Polyplacidae</taxon>
        <taxon>Polyplax</taxon>
    </lineage>
</organism>
<name>A0AAN8S2A0_POLSC</name>
<evidence type="ECO:0000313" key="3">
    <source>
        <dbReference type="EMBL" id="KAK6626273.1"/>
    </source>
</evidence>
<reference evidence="3 4" key="1">
    <citation type="submission" date="2023-10" db="EMBL/GenBank/DDBJ databases">
        <title>Genomes of two closely related lineages of the louse Polyplax serrata with different host specificities.</title>
        <authorList>
            <person name="Martinu J."/>
            <person name="Tarabai H."/>
            <person name="Stefka J."/>
            <person name="Hypsa V."/>
        </authorList>
    </citation>
    <scope>NUCLEOTIDE SEQUENCE [LARGE SCALE GENOMIC DNA]</scope>
    <source>
        <strain evidence="3">HR10_N</strain>
    </source>
</reference>
<protein>
    <submittedName>
        <fullName evidence="3">Uncharacterized protein</fullName>
    </submittedName>
</protein>
<evidence type="ECO:0000256" key="2">
    <source>
        <dbReference type="SAM" id="MobiDB-lite"/>
    </source>
</evidence>
<dbReference type="EMBL" id="JAWJWE010000037">
    <property type="protein sequence ID" value="KAK6626273.1"/>
    <property type="molecule type" value="Genomic_DNA"/>
</dbReference>
<feature type="coiled-coil region" evidence="1">
    <location>
        <begin position="36"/>
        <end position="64"/>
    </location>
</feature>
<comment type="caution">
    <text evidence="3">The sequence shown here is derived from an EMBL/GenBank/DDBJ whole genome shotgun (WGS) entry which is preliminary data.</text>
</comment>
<gene>
    <name evidence="3" type="ORF">RUM43_006580</name>
</gene>
<feature type="region of interest" description="Disordered" evidence="2">
    <location>
        <begin position="108"/>
        <end position="128"/>
    </location>
</feature>
<proteinExistence type="predicted"/>
<evidence type="ECO:0000256" key="1">
    <source>
        <dbReference type="SAM" id="Coils"/>
    </source>
</evidence>